<dbReference type="RefSeq" id="WP_144449502.1">
    <property type="nucleotide sequence ID" value="NZ_VLKZ01000003.1"/>
</dbReference>
<accession>A0A562QMA3</accession>
<organism evidence="2 3">
    <name type="scientific">Halalkalibacter nanhaiisediminis</name>
    <dbReference type="NCBI Taxonomy" id="688079"/>
    <lineage>
        <taxon>Bacteria</taxon>
        <taxon>Bacillati</taxon>
        <taxon>Bacillota</taxon>
        <taxon>Bacilli</taxon>
        <taxon>Bacillales</taxon>
        <taxon>Bacillaceae</taxon>
        <taxon>Halalkalibacter</taxon>
    </lineage>
</organism>
<feature type="chain" id="PRO_5038644738" description="SurA-like protein" evidence="1">
    <location>
        <begin position="22"/>
        <end position="214"/>
    </location>
</feature>
<dbReference type="EMBL" id="VLKZ01000003">
    <property type="protein sequence ID" value="TWI57803.1"/>
    <property type="molecule type" value="Genomic_DNA"/>
</dbReference>
<reference evidence="2 3" key="1">
    <citation type="journal article" date="2015" name="Stand. Genomic Sci.">
        <title>Genomic Encyclopedia of Bacterial and Archaeal Type Strains, Phase III: the genomes of soil and plant-associated and newly described type strains.</title>
        <authorList>
            <person name="Whitman W.B."/>
            <person name="Woyke T."/>
            <person name="Klenk H.P."/>
            <person name="Zhou Y."/>
            <person name="Lilburn T.G."/>
            <person name="Beck B.J."/>
            <person name="De Vos P."/>
            <person name="Vandamme P."/>
            <person name="Eisen J.A."/>
            <person name="Garrity G."/>
            <person name="Hugenholtz P."/>
            <person name="Kyrpides N.C."/>
        </authorList>
    </citation>
    <scope>NUCLEOTIDE SEQUENCE [LARGE SCALE GENOMIC DNA]</scope>
    <source>
        <strain evidence="2 3">CGMCC 1.10116</strain>
    </source>
</reference>
<protein>
    <recommendedName>
        <fullName evidence="4">SurA-like protein</fullName>
    </recommendedName>
</protein>
<evidence type="ECO:0000313" key="2">
    <source>
        <dbReference type="EMBL" id="TWI57803.1"/>
    </source>
</evidence>
<name>A0A562QMA3_9BACI</name>
<dbReference type="OrthoDB" id="2928297at2"/>
<feature type="signal peptide" evidence="1">
    <location>
        <begin position="1"/>
        <end position="21"/>
    </location>
</feature>
<evidence type="ECO:0000256" key="1">
    <source>
        <dbReference type="SAM" id="SignalP"/>
    </source>
</evidence>
<keyword evidence="1" id="KW-0732">Signal</keyword>
<gene>
    <name evidence="2" type="ORF">IQ10_01131</name>
</gene>
<dbReference type="Proteomes" id="UP000315711">
    <property type="component" value="Unassembled WGS sequence"/>
</dbReference>
<sequence>MIKKGLLLLISILLLSACNNNSDTSEQKELREKLIDITQLAGDFEVEKGDIDEAINEAASLGLQGEEKDWFVRSFLIFISAGKEIKTKEEVYEDSQLRMLYERTWQDLTFERYGVELDEERLQEIIEMTLNPIKEEQISSEQKEELEILFYLADALGYSIDEFFYRFDRHHYERWAIGEKLYPLLEEEYELKDNQEISNKYRMEVIDEIVKTQS</sequence>
<evidence type="ECO:0008006" key="4">
    <source>
        <dbReference type="Google" id="ProtNLM"/>
    </source>
</evidence>
<dbReference type="PROSITE" id="PS51257">
    <property type="entry name" value="PROKAR_LIPOPROTEIN"/>
    <property type="match status" value="1"/>
</dbReference>
<proteinExistence type="predicted"/>
<comment type="caution">
    <text evidence="2">The sequence shown here is derived from an EMBL/GenBank/DDBJ whole genome shotgun (WGS) entry which is preliminary data.</text>
</comment>
<dbReference type="AlphaFoldDB" id="A0A562QMA3"/>
<evidence type="ECO:0000313" key="3">
    <source>
        <dbReference type="Proteomes" id="UP000315711"/>
    </source>
</evidence>
<keyword evidence="3" id="KW-1185">Reference proteome</keyword>